<dbReference type="Proteomes" id="UP001056120">
    <property type="component" value="Linkage Group LG03"/>
</dbReference>
<keyword evidence="2" id="KW-1185">Reference proteome</keyword>
<organism evidence="1 2">
    <name type="scientific">Smallanthus sonchifolius</name>
    <dbReference type="NCBI Taxonomy" id="185202"/>
    <lineage>
        <taxon>Eukaryota</taxon>
        <taxon>Viridiplantae</taxon>
        <taxon>Streptophyta</taxon>
        <taxon>Embryophyta</taxon>
        <taxon>Tracheophyta</taxon>
        <taxon>Spermatophyta</taxon>
        <taxon>Magnoliopsida</taxon>
        <taxon>eudicotyledons</taxon>
        <taxon>Gunneridae</taxon>
        <taxon>Pentapetalae</taxon>
        <taxon>asterids</taxon>
        <taxon>campanulids</taxon>
        <taxon>Asterales</taxon>
        <taxon>Asteraceae</taxon>
        <taxon>Asteroideae</taxon>
        <taxon>Heliantheae alliance</taxon>
        <taxon>Millerieae</taxon>
        <taxon>Smallanthus</taxon>
    </lineage>
</organism>
<sequence length="74" mass="7947">MESTSSQAPASSFSSDYRLDFPKSSISLKRPSIDPLSVMEAIEASESGTKLSNVTSNSLSENENLNKDSSTYPP</sequence>
<proteinExistence type="predicted"/>
<dbReference type="EMBL" id="CM042020">
    <property type="protein sequence ID" value="KAI3821374.1"/>
    <property type="molecule type" value="Genomic_DNA"/>
</dbReference>
<evidence type="ECO:0000313" key="1">
    <source>
        <dbReference type="EMBL" id="KAI3821374.1"/>
    </source>
</evidence>
<accession>A0ACB9JMJ4</accession>
<gene>
    <name evidence="1" type="ORF">L1987_08941</name>
</gene>
<reference evidence="1 2" key="2">
    <citation type="journal article" date="2022" name="Mol. Ecol. Resour.">
        <title>The genomes of chicory, endive, great burdock and yacon provide insights into Asteraceae paleo-polyploidization history and plant inulin production.</title>
        <authorList>
            <person name="Fan W."/>
            <person name="Wang S."/>
            <person name="Wang H."/>
            <person name="Wang A."/>
            <person name="Jiang F."/>
            <person name="Liu H."/>
            <person name="Zhao H."/>
            <person name="Xu D."/>
            <person name="Zhang Y."/>
        </authorList>
    </citation>
    <scope>NUCLEOTIDE SEQUENCE [LARGE SCALE GENOMIC DNA]</scope>
    <source>
        <strain evidence="2">cv. Yunnan</strain>
        <tissue evidence="1">Leaves</tissue>
    </source>
</reference>
<name>A0ACB9JMJ4_9ASTR</name>
<protein>
    <submittedName>
        <fullName evidence="1">Uncharacterized protein</fullName>
    </submittedName>
</protein>
<evidence type="ECO:0000313" key="2">
    <source>
        <dbReference type="Proteomes" id="UP001056120"/>
    </source>
</evidence>
<reference evidence="2" key="1">
    <citation type="journal article" date="2022" name="Mol. Ecol. Resour.">
        <title>The genomes of chicory, endive, great burdock and yacon provide insights into Asteraceae palaeo-polyploidization history and plant inulin production.</title>
        <authorList>
            <person name="Fan W."/>
            <person name="Wang S."/>
            <person name="Wang H."/>
            <person name="Wang A."/>
            <person name="Jiang F."/>
            <person name="Liu H."/>
            <person name="Zhao H."/>
            <person name="Xu D."/>
            <person name="Zhang Y."/>
        </authorList>
    </citation>
    <scope>NUCLEOTIDE SEQUENCE [LARGE SCALE GENOMIC DNA]</scope>
    <source>
        <strain evidence="2">cv. Yunnan</strain>
    </source>
</reference>
<comment type="caution">
    <text evidence="1">The sequence shown here is derived from an EMBL/GenBank/DDBJ whole genome shotgun (WGS) entry which is preliminary data.</text>
</comment>